<dbReference type="Pfam" id="PF00535">
    <property type="entry name" value="Glycos_transf_2"/>
    <property type="match status" value="1"/>
</dbReference>
<protein>
    <submittedName>
        <fullName evidence="2">Glycosyl transferase family 2</fullName>
    </submittedName>
</protein>
<dbReference type="InterPro" id="IPR050834">
    <property type="entry name" value="Glycosyltransf_2"/>
</dbReference>
<gene>
    <name evidence="2" type="ORF">BJP51_20520</name>
</gene>
<dbReference type="RefSeq" id="WP_036688350.1">
    <property type="nucleotide sequence ID" value="NZ_CP009428.1"/>
</dbReference>
<keyword evidence="2" id="KW-0808">Transferase</keyword>
<dbReference type="Gene3D" id="3.90.550.10">
    <property type="entry name" value="Spore Coat Polysaccharide Biosynthesis Protein SpsA, Chain A"/>
    <property type="match status" value="1"/>
</dbReference>
<proteinExistence type="predicted"/>
<dbReference type="PANTHER" id="PTHR43685:SF2">
    <property type="entry name" value="GLYCOSYLTRANSFERASE 2-LIKE DOMAIN-CONTAINING PROTEIN"/>
    <property type="match status" value="1"/>
</dbReference>
<dbReference type="GeneID" id="31572063"/>
<dbReference type="Proteomes" id="UP000187465">
    <property type="component" value="Unassembled WGS sequence"/>
</dbReference>
<dbReference type="GO" id="GO:0016740">
    <property type="term" value="F:transferase activity"/>
    <property type="evidence" value="ECO:0007669"/>
    <property type="project" value="UniProtKB-KW"/>
</dbReference>
<dbReference type="InterPro" id="IPR001173">
    <property type="entry name" value="Glyco_trans_2-like"/>
</dbReference>
<evidence type="ECO:0000259" key="1">
    <source>
        <dbReference type="Pfam" id="PF00535"/>
    </source>
</evidence>
<reference evidence="2 3" key="1">
    <citation type="submission" date="2016-10" db="EMBL/GenBank/DDBJ databases">
        <title>Paenibacillus species isolates.</title>
        <authorList>
            <person name="Beno S.M."/>
        </authorList>
    </citation>
    <scope>NUCLEOTIDE SEQUENCE [LARGE SCALE GENOMIC DNA]</scope>
    <source>
        <strain evidence="2 3">FSL H7-0604</strain>
    </source>
</reference>
<organism evidence="2 3">
    <name type="scientific">Paenibacillus odorifer</name>
    <dbReference type="NCBI Taxonomy" id="189426"/>
    <lineage>
        <taxon>Bacteria</taxon>
        <taxon>Bacillati</taxon>
        <taxon>Bacillota</taxon>
        <taxon>Bacilli</taxon>
        <taxon>Bacillales</taxon>
        <taxon>Paenibacillaceae</taxon>
        <taxon>Paenibacillus</taxon>
    </lineage>
</organism>
<feature type="domain" description="Glycosyltransferase 2-like" evidence="1">
    <location>
        <begin position="16"/>
        <end position="136"/>
    </location>
</feature>
<dbReference type="SUPFAM" id="SSF53448">
    <property type="entry name" value="Nucleotide-diphospho-sugar transferases"/>
    <property type="match status" value="1"/>
</dbReference>
<evidence type="ECO:0000313" key="2">
    <source>
        <dbReference type="EMBL" id="OMD30441.1"/>
    </source>
</evidence>
<sequence length="245" mass="28531">MSAVPHYKANQQGISIITCTNRHNYLNNLFQNYSRQKYANKELIIIINNNKIPLSPYLTLAKKHKNIKIFRKPEHQSLGSCLNYAVTKCKYHTIAKFDDDDYYAPHYLTESNLTLQRTKADILGKRAHYMYLLGSKTLILRFANDEHRTVTHLPGATLVFKRKVFDHVKFPNKNVGEDDLFCSRSRKKGYKVYSASKNNFVAIRRKNSSKHTWIISDSTLIANHKIIRNIKNYRNFVGRSPKIPL</sequence>
<dbReference type="PANTHER" id="PTHR43685">
    <property type="entry name" value="GLYCOSYLTRANSFERASE"/>
    <property type="match status" value="1"/>
</dbReference>
<dbReference type="InterPro" id="IPR029044">
    <property type="entry name" value="Nucleotide-diphossugar_trans"/>
</dbReference>
<accession>A0A1R0X781</accession>
<evidence type="ECO:0000313" key="3">
    <source>
        <dbReference type="Proteomes" id="UP000187465"/>
    </source>
</evidence>
<comment type="caution">
    <text evidence="2">The sequence shown here is derived from an EMBL/GenBank/DDBJ whole genome shotgun (WGS) entry which is preliminary data.</text>
</comment>
<dbReference type="EMBL" id="MKQP01000025">
    <property type="protein sequence ID" value="OMD30441.1"/>
    <property type="molecule type" value="Genomic_DNA"/>
</dbReference>
<name>A0A1R0X781_9BACL</name>
<dbReference type="KEGG" id="pod:PODO_17965"/>
<dbReference type="AlphaFoldDB" id="A0A1R0X781"/>